<dbReference type="PANTHER" id="PTHR32309:SF13">
    <property type="entry name" value="FERRIC ENTEROBACTIN TRANSPORT PROTEIN FEPE"/>
    <property type="match status" value="1"/>
</dbReference>
<keyword evidence="7" id="KW-0997">Cell inner membrane</keyword>
<dbReference type="CDD" id="cd05387">
    <property type="entry name" value="BY-kinase"/>
    <property type="match status" value="1"/>
</dbReference>
<evidence type="ECO:0000259" key="19">
    <source>
        <dbReference type="Pfam" id="PF02706"/>
    </source>
</evidence>
<comment type="similarity">
    <text evidence="4">Belongs to the etk/wzc family.</text>
</comment>
<evidence type="ECO:0000256" key="9">
    <source>
        <dbReference type="ARBA" id="ARBA00022692"/>
    </source>
</evidence>
<evidence type="ECO:0000256" key="10">
    <source>
        <dbReference type="ARBA" id="ARBA00022741"/>
    </source>
</evidence>
<dbReference type="Pfam" id="PF02706">
    <property type="entry name" value="Wzz"/>
    <property type="match status" value="1"/>
</dbReference>
<feature type="region of interest" description="Disordered" evidence="17">
    <location>
        <begin position="442"/>
        <end position="477"/>
    </location>
</feature>
<sequence>MTLREFFAILRARWKIILVVTVLVAAAAAAASFAQPKVYQASTSVYLTAQSAGQGAIARQDLLTYTQVIDSPEVTGPLRQDAGVSPSTPIGVKASVSASSNVLNITATAPTGAQAAAVANATGPALAKVAPKFSSLLAGSNSTVTSQTITPATAPGSPTSPKTARNIALGLLLGLLLGCSAALLRHAFDTRIRSVEDLQGLSDRPVLGELPLGAHGLEPDSLVEEPVGAAIEATRRLRTNVRFASVTTGKHAIVVTSPAPGDGKTTTAVALALAMARDGADVLLVDCDLRRPNIASVLGLEGGVGLTTVLLGNASTEEVTQRWHDTTLDVLPAGELPPNPTELLGSEPMQQTYDQLIKRYDFVVIDSPPLLPVIDAVLLERLAGNLLMVVAADRTTRRDVHAATRVLETAGAQPSGFALNFVAKSGTTGRYGYSYSYGDNPRASTTRLRRRGKSGARAAQLAPAKQSKGSRFARRGR</sequence>
<keyword evidence="8 21" id="KW-0808">Transferase</keyword>
<dbReference type="InterPro" id="IPR005702">
    <property type="entry name" value="Wzc-like_C"/>
</dbReference>
<keyword evidence="14" id="KW-0472">Membrane</keyword>
<dbReference type="Proteomes" id="UP000557772">
    <property type="component" value="Unassembled WGS sequence"/>
</dbReference>
<dbReference type="InterPro" id="IPR003856">
    <property type="entry name" value="LPS_length_determ_N"/>
</dbReference>
<evidence type="ECO:0000256" key="11">
    <source>
        <dbReference type="ARBA" id="ARBA00022777"/>
    </source>
</evidence>
<feature type="domain" description="AAA" evidence="20">
    <location>
        <begin position="253"/>
        <end position="379"/>
    </location>
</feature>
<evidence type="ECO:0000256" key="14">
    <source>
        <dbReference type="ARBA" id="ARBA00023136"/>
    </source>
</evidence>
<feature type="signal peptide" evidence="18">
    <location>
        <begin position="1"/>
        <end position="34"/>
    </location>
</feature>
<feature type="chain" id="PRO_5039301992" description="non-specific protein-tyrosine kinase" evidence="18">
    <location>
        <begin position="35"/>
        <end position="477"/>
    </location>
</feature>
<dbReference type="GO" id="GO:0005886">
    <property type="term" value="C:plasma membrane"/>
    <property type="evidence" value="ECO:0007669"/>
    <property type="project" value="UniProtKB-SubCell"/>
</dbReference>
<evidence type="ECO:0000313" key="21">
    <source>
        <dbReference type="EMBL" id="NNG40083.1"/>
    </source>
</evidence>
<dbReference type="PANTHER" id="PTHR32309">
    <property type="entry name" value="TYROSINE-PROTEIN KINASE"/>
    <property type="match status" value="1"/>
</dbReference>
<accession>A0A849AJB4</accession>
<evidence type="ECO:0000256" key="3">
    <source>
        <dbReference type="ARBA" id="ARBA00007316"/>
    </source>
</evidence>
<evidence type="ECO:0000256" key="12">
    <source>
        <dbReference type="ARBA" id="ARBA00022840"/>
    </source>
</evidence>
<keyword evidence="6" id="KW-1003">Cell membrane</keyword>
<dbReference type="Pfam" id="PF13614">
    <property type="entry name" value="AAA_31"/>
    <property type="match status" value="1"/>
</dbReference>
<evidence type="ECO:0000256" key="15">
    <source>
        <dbReference type="ARBA" id="ARBA00023137"/>
    </source>
</evidence>
<dbReference type="RefSeq" id="WP_171156061.1">
    <property type="nucleotide sequence ID" value="NZ_JABENB010000002.1"/>
</dbReference>
<evidence type="ECO:0000256" key="4">
    <source>
        <dbReference type="ARBA" id="ARBA00008883"/>
    </source>
</evidence>
<feature type="domain" description="Polysaccharide chain length determinant N-terminal" evidence="19">
    <location>
        <begin position="2"/>
        <end position="80"/>
    </location>
</feature>
<evidence type="ECO:0000256" key="16">
    <source>
        <dbReference type="ARBA" id="ARBA00051245"/>
    </source>
</evidence>
<keyword evidence="22" id="KW-1185">Reference proteome</keyword>
<comment type="caution">
    <text evidence="21">The sequence shown here is derived from an EMBL/GenBank/DDBJ whole genome shotgun (WGS) entry which is preliminary data.</text>
</comment>
<keyword evidence="9" id="KW-0812">Transmembrane</keyword>
<evidence type="ECO:0000313" key="22">
    <source>
        <dbReference type="Proteomes" id="UP000557772"/>
    </source>
</evidence>
<keyword evidence="11 21" id="KW-0418">Kinase</keyword>
<evidence type="ECO:0000256" key="5">
    <source>
        <dbReference type="ARBA" id="ARBA00011903"/>
    </source>
</evidence>
<reference evidence="21 22" key="1">
    <citation type="submission" date="2020-05" db="EMBL/GenBank/DDBJ databases">
        <title>Flexivirga sp. ID2601S isolated from air conditioner.</title>
        <authorList>
            <person name="Kim D.H."/>
        </authorList>
    </citation>
    <scope>NUCLEOTIDE SEQUENCE [LARGE SCALE GENOMIC DNA]</scope>
    <source>
        <strain evidence="21 22">ID2601S</strain>
    </source>
</reference>
<dbReference type="SUPFAM" id="SSF52540">
    <property type="entry name" value="P-loop containing nucleoside triphosphate hydrolases"/>
    <property type="match status" value="1"/>
</dbReference>
<organism evidence="21 22">
    <name type="scientific">Flexivirga aerilata</name>
    <dbReference type="NCBI Taxonomy" id="1656889"/>
    <lineage>
        <taxon>Bacteria</taxon>
        <taxon>Bacillati</taxon>
        <taxon>Actinomycetota</taxon>
        <taxon>Actinomycetes</taxon>
        <taxon>Micrococcales</taxon>
        <taxon>Dermacoccaceae</taxon>
        <taxon>Flexivirga</taxon>
    </lineage>
</organism>
<dbReference type="EMBL" id="JABENB010000002">
    <property type="protein sequence ID" value="NNG40083.1"/>
    <property type="molecule type" value="Genomic_DNA"/>
</dbReference>
<keyword evidence="10" id="KW-0547">Nucleotide-binding</keyword>
<evidence type="ECO:0000256" key="8">
    <source>
        <dbReference type="ARBA" id="ARBA00022679"/>
    </source>
</evidence>
<name>A0A849AJB4_9MICO</name>
<comment type="similarity">
    <text evidence="3">Belongs to the CpsD/CapB family.</text>
</comment>
<dbReference type="AlphaFoldDB" id="A0A849AJB4"/>
<comment type="catalytic activity">
    <reaction evidence="16">
        <text>L-tyrosyl-[protein] + ATP = O-phospho-L-tyrosyl-[protein] + ADP + H(+)</text>
        <dbReference type="Rhea" id="RHEA:10596"/>
        <dbReference type="Rhea" id="RHEA-COMP:10136"/>
        <dbReference type="Rhea" id="RHEA-COMP:20101"/>
        <dbReference type="ChEBI" id="CHEBI:15378"/>
        <dbReference type="ChEBI" id="CHEBI:30616"/>
        <dbReference type="ChEBI" id="CHEBI:46858"/>
        <dbReference type="ChEBI" id="CHEBI:61978"/>
        <dbReference type="ChEBI" id="CHEBI:456216"/>
        <dbReference type="EC" id="2.7.10.2"/>
    </reaction>
</comment>
<dbReference type="GO" id="GO:0005524">
    <property type="term" value="F:ATP binding"/>
    <property type="evidence" value="ECO:0007669"/>
    <property type="project" value="UniProtKB-KW"/>
</dbReference>
<evidence type="ECO:0000256" key="18">
    <source>
        <dbReference type="SAM" id="SignalP"/>
    </source>
</evidence>
<keyword evidence="15" id="KW-0829">Tyrosine-protein kinase</keyword>
<dbReference type="EC" id="2.7.10.2" evidence="5"/>
<gene>
    <name evidence="21" type="ORF">HJ588_12500</name>
</gene>
<keyword evidence="18" id="KW-0732">Signal</keyword>
<dbReference type="NCBIfam" id="TIGR01007">
    <property type="entry name" value="eps_fam"/>
    <property type="match status" value="1"/>
</dbReference>
<protein>
    <recommendedName>
        <fullName evidence="5">non-specific protein-tyrosine kinase</fullName>
        <ecNumber evidence="5">2.7.10.2</ecNumber>
    </recommendedName>
</protein>
<evidence type="ECO:0000256" key="1">
    <source>
        <dbReference type="ARBA" id="ARBA00004429"/>
    </source>
</evidence>
<evidence type="ECO:0000256" key="2">
    <source>
        <dbReference type="ARBA" id="ARBA00006683"/>
    </source>
</evidence>
<keyword evidence="13" id="KW-1133">Transmembrane helix</keyword>
<comment type="subcellular location">
    <subcellularLocation>
        <location evidence="1">Cell inner membrane</location>
        <topology evidence="1">Multi-pass membrane protein</topology>
    </subcellularLocation>
</comment>
<evidence type="ECO:0000256" key="6">
    <source>
        <dbReference type="ARBA" id="ARBA00022475"/>
    </source>
</evidence>
<proteinExistence type="inferred from homology"/>
<dbReference type="GO" id="GO:0004715">
    <property type="term" value="F:non-membrane spanning protein tyrosine kinase activity"/>
    <property type="evidence" value="ECO:0007669"/>
    <property type="project" value="UniProtKB-EC"/>
</dbReference>
<keyword evidence="12" id="KW-0067">ATP-binding</keyword>
<dbReference type="InterPro" id="IPR027417">
    <property type="entry name" value="P-loop_NTPase"/>
</dbReference>
<evidence type="ECO:0000259" key="20">
    <source>
        <dbReference type="Pfam" id="PF13614"/>
    </source>
</evidence>
<dbReference type="InterPro" id="IPR025669">
    <property type="entry name" value="AAA_dom"/>
</dbReference>
<evidence type="ECO:0000256" key="13">
    <source>
        <dbReference type="ARBA" id="ARBA00022989"/>
    </source>
</evidence>
<evidence type="ECO:0000256" key="7">
    <source>
        <dbReference type="ARBA" id="ARBA00022519"/>
    </source>
</evidence>
<comment type="similarity">
    <text evidence="2">Belongs to the CpsC/CapA family.</text>
</comment>
<evidence type="ECO:0000256" key="17">
    <source>
        <dbReference type="SAM" id="MobiDB-lite"/>
    </source>
</evidence>
<dbReference type="Gene3D" id="3.40.50.300">
    <property type="entry name" value="P-loop containing nucleotide triphosphate hydrolases"/>
    <property type="match status" value="1"/>
</dbReference>
<dbReference type="InterPro" id="IPR050445">
    <property type="entry name" value="Bact_polysacc_biosynth/exp"/>
</dbReference>